<dbReference type="InterPro" id="IPR042100">
    <property type="entry name" value="Bug_dom1"/>
</dbReference>
<dbReference type="PANTHER" id="PTHR42928">
    <property type="entry name" value="TRICARBOXYLATE-BINDING PROTEIN"/>
    <property type="match status" value="1"/>
</dbReference>
<dbReference type="RefSeq" id="WP_107584734.1">
    <property type="nucleotide sequence ID" value="NZ_PZJJ01000010.1"/>
</dbReference>
<evidence type="ECO:0000256" key="1">
    <source>
        <dbReference type="ARBA" id="ARBA00006987"/>
    </source>
</evidence>
<dbReference type="PROSITE" id="PS51257">
    <property type="entry name" value="PROKAR_LIPOPROTEIN"/>
    <property type="match status" value="1"/>
</dbReference>
<comment type="caution">
    <text evidence="3">The sequence shown here is derived from an EMBL/GenBank/DDBJ whole genome shotgun (WGS) entry which is preliminary data.</text>
</comment>
<sequence>MEKSKKLIGVSLLSVMVLAACGEDSAQEAGAGDGEDFYDENDLEMIVPTSPGGGSDIQARFMAPFLSEHVPGSPDVQVVNIAGGGTITGSNEFALMREPDGESSLWGSISTTTAYLLDEEGVEYDYDNFTPVLGYPDGGVVYVSESTGIEGPEEILEAEEELVYGGTSATGLPLTILLSFEVLGLDVDGIFGYESSGPARVAFEQGETNVDFQTTSSYVSNVEPMVEDGDALPMYTIGQIDEDGELVRDPQFPDLPTVKEVYMDIYGEEPSGEAWEAYKAFVGAVFTVQKVLWVHDDIPEEALNELVEGAETMVEDEEYQQEGEEVMGYEPFVGQEIQEMMPRLLDLPEGTEDWVKQFLNENYDLEQ</sequence>
<gene>
    <name evidence="3" type="ORF">C6Y45_08115</name>
</gene>
<keyword evidence="2" id="KW-0732">Signal</keyword>
<dbReference type="Gene3D" id="3.40.190.10">
    <property type="entry name" value="Periplasmic binding protein-like II"/>
    <property type="match status" value="1"/>
</dbReference>
<dbReference type="AlphaFoldDB" id="A0A2T4U6U5"/>
<evidence type="ECO:0000313" key="3">
    <source>
        <dbReference type="EMBL" id="PTL39133.1"/>
    </source>
</evidence>
<dbReference type="OrthoDB" id="8881899at2"/>
<feature type="signal peptide" evidence="2">
    <location>
        <begin position="1"/>
        <end position="19"/>
    </location>
</feature>
<comment type="similarity">
    <text evidence="1">Belongs to the UPF0065 (bug) family.</text>
</comment>
<dbReference type="PANTHER" id="PTHR42928:SF3">
    <property type="entry name" value="UPF0065 PROTEIN YFLP"/>
    <property type="match status" value="1"/>
</dbReference>
<evidence type="ECO:0008006" key="5">
    <source>
        <dbReference type="Google" id="ProtNLM"/>
    </source>
</evidence>
<evidence type="ECO:0000313" key="4">
    <source>
        <dbReference type="Proteomes" id="UP000240509"/>
    </source>
</evidence>
<keyword evidence="4" id="KW-1185">Reference proteome</keyword>
<dbReference type="EMBL" id="PZJJ01000010">
    <property type="protein sequence ID" value="PTL39133.1"/>
    <property type="molecule type" value="Genomic_DNA"/>
</dbReference>
<dbReference type="InterPro" id="IPR005064">
    <property type="entry name" value="BUG"/>
</dbReference>
<dbReference type="Proteomes" id="UP000240509">
    <property type="component" value="Unassembled WGS sequence"/>
</dbReference>
<organism evidence="3 4">
    <name type="scientific">Alkalicoccus saliphilus</name>
    <dbReference type="NCBI Taxonomy" id="200989"/>
    <lineage>
        <taxon>Bacteria</taxon>
        <taxon>Bacillati</taxon>
        <taxon>Bacillota</taxon>
        <taxon>Bacilli</taxon>
        <taxon>Bacillales</taxon>
        <taxon>Bacillaceae</taxon>
        <taxon>Alkalicoccus</taxon>
    </lineage>
</organism>
<reference evidence="3 4" key="1">
    <citation type="submission" date="2018-03" db="EMBL/GenBank/DDBJ databases">
        <title>Alkalicoccus saliphilus sp. nov., isolated from a mineral pool.</title>
        <authorList>
            <person name="Zhao B."/>
        </authorList>
    </citation>
    <scope>NUCLEOTIDE SEQUENCE [LARGE SCALE GENOMIC DNA]</scope>
    <source>
        <strain evidence="3 4">6AG</strain>
    </source>
</reference>
<protein>
    <recommendedName>
        <fullName evidence="5">Tricarboxylate transporter</fullName>
    </recommendedName>
</protein>
<proteinExistence type="inferred from homology"/>
<name>A0A2T4U6U5_9BACI</name>
<accession>A0A2T4U6U5</accession>
<dbReference type="Gene3D" id="3.40.190.150">
    <property type="entry name" value="Bordetella uptake gene, domain 1"/>
    <property type="match status" value="1"/>
</dbReference>
<feature type="chain" id="PRO_5038412906" description="Tricarboxylate transporter" evidence="2">
    <location>
        <begin position="20"/>
        <end position="367"/>
    </location>
</feature>
<evidence type="ECO:0000256" key="2">
    <source>
        <dbReference type="SAM" id="SignalP"/>
    </source>
</evidence>